<dbReference type="PANTHER" id="PTHR34985:SF1">
    <property type="entry name" value="SLR0554 PROTEIN"/>
    <property type="match status" value="1"/>
</dbReference>
<dbReference type="RefSeq" id="WP_190971531.1">
    <property type="nucleotide sequence ID" value="NZ_JACJTE010000105.1"/>
</dbReference>
<evidence type="ECO:0000259" key="4">
    <source>
        <dbReference type="Pfam" id="PF12965"/>
    </source>
</evidence>
<feature type="domain" description="TrwC relaxase" evidence="3">
    <location>
        <begin position="14"/>
        <end position="278"/>
    </location>
</feature>
<dbReference type="InterPro" id="IPR027417">
    <property type="entry name" value="P-loop_NTPase"/>
</dbReference>
<dbReference type="CDD" id="cd17933">
    <property type="entry name" value="DEXSc_RecD-like"/>
    <property type="match status" value="1"/>
</dbReference>
<dbReference type="SUPFAM" id="SSF52540">
    <property type="entry name" value="P-loop containing nucleoside triphosphate hydrolases"/>
    <property type="match status" value="2"/>
</dbReference>
<feature type="compositionally biased region" description="Basic and acidic residues" evidence="2">
    <location>
        <begin position="1348"/>
        <end position="1359"/>
    </location>
</feature>
<reference evidence="5 6" key="1">
    <citation type="journal article" date="2020" name="ISME J.">
        <title>Comparative genomics reveals insights into cyanobacterial evolution and habitat adaptation.</title>
        <authorList>
            <person name="Chen M.Y."/>
            <person name="Teng W.K."/>
            <person name="Zhao L."/>
            <person name="Hu C.X."/>
            <person name="Zhou Y.K."/>
            <person name="Han B.P."/>
            <person name="Song L.R."/>
            <person name="Shu W.S."/>
        </authorList>
    </citation>
    <scope>NUCLEOTIDE SEQUENCE [LARGE SCALE GENOMIC DNA]</scope>
    <source>
        <strain evidence="5 6">FACHB-391</strain>
    </source>
</reference>
<dbReference type="PANTHER" id="PTHR34985">
    <property type="entry name" value="SLR0554 PROTEIN"/>
    <property type="match status" value="1"/>
</dbReference>
<sequence>MLTAANVSSEMAVNYFIKNYYHQGKSLWNGQGAKKLGLSGAVDDEEAFKNIIEGLTPDGREVLNARVVKEKGKGERRAALDCTFSAPKSVSLMALVGGDTRLIDAHHKALKETLELIEQRYAYTRVTDNSGRHRVKTGNLVVAQFDHIESRDLDPHLHTHCLLMNMTKTPDGRWLSLGNNEIFANKKFLGMAYQSSLAREVQKLGYEIELRLHGQFDIKGFKFEDLEAFSKRRQQIIASSSANSTWAEREKIWDDTRQRKQKLPESELVALWKSEAAALGITFVKPGEPRKEQAPLVVEQKSLIDALDDAIAHCSERNVAFRQEDLEKFILESRLATDVTAIAPLIREHQELIGLPGLTHQFTTMTAVRRELATIELMQQGVGKVVPITNREVVESQLQKTLLNTGQRQAVELAATTSDQFIAWQGVAGAGKTFALKELKAIATDAGYTILGFAPSSSAAKVLSEELEIQSLTVARLLVTEPQEIEPNQIWIVDEAGLLSAKDAHALLQRATLLQARVILVGDTRQLSAVSAGNPFKSLQQAGIKTAHLNESLRQKDPQLKLAVDLIADGRVEAGFEHLLATGSIKTVSSESKIEQIANDYIVGTPEQRLKTLVLAGTNTERLALTQAIRSKLKGEGTLGETATITQLQTKNLTKVQMRFAHNFEIGDVVMPTRDYKRRGLEKGKLYEVVGRTTDKLTLIGDNGQVMDVDTAFEKAVYQSHQIEIAVGDRLQWKKNDRQLGRRNGQEFTVTGIDLNIVQIKYADERTECISLAQAQNLDYALVSTTYSSQGKTADRVLISADFTIGQESFYVAASRARHELKIYTEDPTRLVELAQQSKAKENALELLRKQIQKSTIEQHQAITINISAPFEKPVLKLETTVSTPFVGPIVKSVASSRTTSHDSSIKVPKVLPVLKETPNYNTLESVFSKPVLKSPVPTEPFWTPNQTEKIPNFIEPKHWQEFESSAIHPNITALNFESLQFNYAGGEHEAWERLMVSEKLNRTNTGRLTDGFIRAYSHLDAGGWWCDAGVDARTFANLKPGEKPPIKRWGCYKPNQPRPKKDENNQIIEGKFIKYEHPPKVELSIFLLDVPDDIAESIYSKHKVNPSDSDRQSGFWYCVWKHNIPCAIAEGAKKAASLLSQGHAAIGLPGISAGYRTPKDEFGKKIGKSYLHEELAVFATPSREIKFCFDYETKPETKLHIERDISVTGRLLQKAGARVKVVSLPGPDKGVDDFIVASGPLAYEKLSHEAKRLRDWQQQNQHSKAAAFAPPPHLTPEQRSIQLEGTGNRKRATRNDKLDLLPTHREEEIEKTVACSPLPVPYLLQNKPQVQTHDINQRQQPNTDTVANREDRAIDPENRAVTNQQPAIDPENRVLRNEPSREPNRNKRESVELLAAINRDAELEKVFEHGDDIAGINQSSTDDGLRGQRTEKLSRQINGQDSTIFNREASYVHSSQQATRQLLNTISDYIEQSAIESALNQAVLGLTEQISQSHQQLLAAKSTFNDFETALTQELKSHAEKGAILSISDYIEQSAIESALNQAVLGLTEQLSQSHQQLLAAKSTFNDFEKALTQELQSHAEKKAILSISDYIEQSAIESALSQTILGLTEQLSQSHQQLLASKTTFNDFDEAVTAELQSHAQNKAILSISDYIEQSAIESALNQTILSLTEQLSQSHQQLVTAKSTFSDFETALTQELQSHAEKKAILSISDYIEQSAVESALTQTILSLTEQLSRSHQQLVEAQTVFNDFDEAVTAELQSHAQNKAILSISDYVEQSAIESALNQAVLGLTEQLSQSHQQLVTAKSTFNEFETALTAELQSHAENKAILSISDYVEQSAIESALNQAVLGLTEQLSQSHQQLLAAKSTFNKFEIALTAELQSHAQNKAILSISDYIEQSAIESALTQTILGLTEQLSQSHQQLVASKTTFNDFETALTTELQSHVEKRAILSTSNSVEQSATESTLAKTLLAELKLHLKQMIQGLDIERLAEVVMEVGKYVKGEKVTGAKVSELFTSVTTDALALTFEEKMNIVRQLIRDDKPSILKRLKINPQQSDDNGEHLQFRR</sequence>
<dbReference type="InterPro" id="IPR014059">
    <property type="entry name" value="TraI/TrwC_relax"/>
</dbReference>
<dbReference type="Gene3D" id="3.40.50.300">
    <property type="entry name" value="P-loop containing nucleotide triphosphate hydrolases"/>
    <property type="match status" value="1"/>
</dbReference>
<keyword evidence="6" id="KW-1185">Reference proteome</keyword>
<dbReference type="Pfam" id="PF08751">
    <property type="entry name" value="TrwC"/>
    <property type="match status" value="1"/>
</dbReference>
<evidence type="ECO:0000256" key="1">
    <source>
        <dbReference type="SAM" id="Coils"/>
    </source>
</evidence>
<dbReference type="Pfam" id="PF13604">
    <property type="entry name" value="AAA_30"/>
    <property type="match status" value="1"/>
</dbReference>
<dbReference type="EMBL" id="JACJTE010000105">
    <property type="protein sequence ID" value="MBD2565707.1"/>
    <property type="molecule type" value="Genomic_DNA"/>
</dbReference>
<feature type="compositionally biased region" description="Polar residues" evidence="2">
    <location>
        <begin position="1332"/>
        <end position="1347"/>
    </location>
</feature>
<accession>A0ABR8F685</accession>
<dbReference type="InterPro" id="IPR024385">
    <property type="entry name" value="DUF3854"/>
</dbReference>
<proteinExistence type="predicted"/>
<dbReference type="Pfam" id="PF12965">
    <property type="entry name" value="DUF3854"/>
    <property type="match status" value="1"/>
</dbReference>
<comment type="caution">
    <text evidence="5">The sequence shown here is derived from an EMBL/GenBank/DDBJ whole genome shotgun (WGS) entry which is preliminary data.</text>
</comment>
<evidence type="ECO:0000259" key="3">
    <source>
        <dbReference type="Pfam" id="PF08751"/>
    </source>
</evidence>
<feature type="domain" description="DUF3854" evidence="4">
    <location>
        <begin position="1116"/>
        <end position="1241"/>
    </location>
</feature>
<gene>
    <name evidence="5" type="ORF">H6G95_35140</name>
</gene>
<feature type="compositionally biased region" description="Basic and acidic residues" evidence="2">
    <location>
        <begin position="1294"/>
        <end position="1305"/>
    </location>
</feature>
<organism evidence="5 6">
    <name type="scientific">Nostoc linckia FACHB-391</name>
    <dbReference type="NCBI Taxonomy" id="2692906"/>
    <lineage>
        <taxon>Bacteria</taxon>
        <taxon>Bacillati</taxon>
        <taxon>Cyanobacteriota</taxon>
        <taxon>Cyanophyceae</taxon>
        <taxon>Nostocales</taxon>
        <taxon>Nostocaceae</taxon>
        <taxon>Nostoc</taxon>
    </lineage>
</organism>
<feature type="compositionally biased region" description="Basic and acidic residues" evidence="2">
    <location>
        <begin position="1371"/>
        <end position="1389"/>
    </location>
</feature>
<evidence type="ECO:0000313" key="5">
    <source>
        <dbReference type="EMBL" id="MBD2565707.1"/>
    </source>
</evidence>
<protein>
    <submittedName>
        <fullName evidence="5">Relaxase domain-containing protein</fullName>
    </submittedName>
</protein>
<keyword evidence="1" id="KW-0175">Coiled coil</keyword>
<dbReference type="SUPFAM" id="SSF55464">
    <property type="entry name" value="Origin of replication-binding domain, RBD-like"/>
    <property type="match status" value="1"/>
</dbReference>
<dbReference type="NCBIfam" id="NF041492">
    <property type="entry name" value="MobF"/>
    <property type="match status" value="1"/>
</dbReference>
<name>A0ABR8F685_NOSLI</name>
<feature type="region of interest" description="Disordered" evidence="2">
    <location>
        <begin position="1258"/>
        <end position="1305"/>
    </location>
</feature>
<dbReference type="NCBIfam" id="TIGR02686">
    <property type="entry name" value="relax_trwC"/>
    <property type="match status" value="1"/>
</dbReference>
<dbReference type="InterPro" id="IPR014862">
    <property type="entry name" value="TrwC"/>
</dbReference>
<evidence type="ECO:0000256" key="2">
    <source>
        <dbReference type="SAM" id="MobiDB-lite"/>
    </source>
</evidence>
<dbReference type="Proteomes" id="UP000604661">
    <property type="component" value="Unassembled WGS sequence"/>
</dbReference>
<feature type="region of interest" description="Disordered" evidence="2">
    <location>
        <begin position="1332"/>
        <end position="1389"/>
    </location>
</feature>
<feature type="coiled-coil region" evidence="1">
    <location>
        <begin position="831"/>
        <end position="858"/>
    </location>
</feature>
<evidence type="ECO:0000313" key="6">
    <source>
        <dbReference type="Proteomes" id="UP000604661"/>
    </source>
</evidence>